<reference evidence="4 5" key="1">
    <citation type="submission" date="2021-06" db="EMBL/GenBank/DDBJ databases">
        <title>Caerostris extrusa draft genome.</title>
        <authorList>
            <person name="Kono N."/>
            <person name="Arakawa K."/>
        </authorList>
    </citation>
    <scope>NUCLEOTIDE SEQUENCE [LARGE SCALE GENOMIC DNA]</scope>
</reference>
<evidence type="ECO:0000256" key="1">
    <source>
        <dbReference type="ARBA" id="ARBA00022723"/>
    </source>
</evidence>
<proteinExistence type="predicted"/>
<evidence type="ECO:0000259" key="3">
    <source>
        <dbReference type="PROSITE" id="PS50081"/>
    </source>
</evidence>
<dbReference type="InterPro" id="IPR002219">
    <property type="entry name" value="PKC_DAG/PE"/>
</dbReference>
<dbReference type="Proteomes" id="UP001054945">
    <property type="component" value="Unassembled WGS sequence"/>
</dbReference>
<dbReference type="EMBL" id="BPLR01000891">
    <property type="protein sequence ID" value="GIY98167.1"/>
    <property type="molecule type" value="Genomic_DNA"/>
</dbReference>
<dbReference type="PROSITE" id="PS50081">
    <property type="entry name" value="ZF_DAG_PE_2"/>
    <property type="match status" value="1"/>
</dbReference>
<keyword evidence="2" id="KW-0862">Zinc</keyword>
<keyword evidence="5" id="KW-1185">Reference proteome</keyword>
<dbReference type="SUPFAM" id="SSF57889">
    <property type="entry name" value="Cysteine-rich domain"/>
    <property type="match status" value="1"/>
</dbReference>
<comment type="caution">
    <text evidence="4">The sequence shown here is derived from an EMBL/GenBank/DDBJ whole genome shotgun (WGS) entry which is preliminary data.</text>
</comment>
<protein>
    <recommendedName>
        <fullName evidence="3">Phorbol-ester/DAG-type domain-containing protein</fullName>
    </recommendedName>
</protein>
<name>A0AAV4XSM1_CAEEX</name>
<evidence type="ECO:0000313" key="4">
    <source>
        <dbReference type="EMBL" id="GIY98167.1"/>
    </source>
</evidence>
<dbReference type="GO" id="GO:0046872">
    <property type="term" value="F:metal ion binding"/>
    <property type="evidence" value="ECO:0007669"/>
    <property type="project" value="UniProtKB-KW"/>
</dbReference>
<gene>
    <name evidence="4" type="ORF">CEXT_569711</name>
</gene>
<sequence length="73" mass="8471">MNICDFQRPEDSRHSFRTKTFRKDRFCDICKLPIDYQGSSCKNCKVACHKECEMKDYDGLVQGSPNFPALGPY</sequence>
<evidence type="ECO:0000313" key="5">
    <source>
        <dbReference type="Proteomes" id="UP001054945"/>
    </source>
</evidence>
<dbReference type="InterPro" id="IPR046349">
    <property type="entry name" value="C1-like_sf"/>
</dbReference>
<evidence type="ECO:0000256" key="2">
    <source>
        <dbReference type="ARBA" id="ARBA00022833"/>
    </source>
</evidence>
<accession>A0AAV4XSM1</accession>
<organism evidence="4 5">
    <name type="scientific">Caerostris extrusa</name>
    <name type="common">Bark spider</name>
    <name type="synonym">Caerostris bankana</name>
    <dbReference type="NCBI Taxonomy" id="172846"/>
    <lineage>
        <taxon>Eukaryota</taxon>
        <taxon>Metazoa</taxon>
        <taxon>Ecdysozoa</taxon>
        <taxon>Arthropoda</taxon>
        <taxon>Chelicerata</taxon>
        <taxon>Arachnida</taxon>
        <taxon>Araneae</taxon>
        <taxon>Araneomorphae</taxon>
        <taxon>Entelegynae</taxon>
        <taxon>Araneoidea</taxon>
        <taxon>Araneidae</taxon>
        <taxon>Caerostris</taxon>
    </lineage>
</organism>
<feature type="domain" description="Phorbol-ester/DAG-type" evidence="3">
    <location>
        <begin position="13"/>
        <end position="52"/>
    </location>
</feature>
<dbReference type="AlphaFoldDB" id="A0AAV4XSM1"/>
<keyword evidence="1" id="KW-0479">Metal-binding</keyword>
<dbReference type="Gene3D" id="3.30.60.20">
    <property type="match status" value="1"/>
</dbReference>
<dbReference type="Pfam" id="PF00130">
    <property type="entry name" value="C1_1"/>
    <property type="match status" value="1"/>
</dbReference>